<evidence type="ECO:0000313" key="4">
    <source>
        <dbReference type="Proteomes" id="UP000254545"/>
    </source>
</evidence>
<dbReference type="PANTHER" id="PTHR30602">
    <property type="entry name" value="AMINO-ACID ACETYLTRANSFERASE"/>
    <property type="match status" value="1"/>
</dbReference>
<name>A0A7H4MRP6_KLEVA</name>
<dbReference type="Gene3D" id="3.40.630.30">
    <property type="match status" value="1"/>
</dbReference>
<organism evidence="3 4">
    <name type="scientific">Klebsiella variicola</name>
    <dbReference type="NCBI Taxonomy" id="244366"/>
    <lineage>
        <taxon>Bacteria</taxon>
        <taxon>Pseudomonadati</taxon>
        <taxon>Pseudomonadota</taxon>
        <taxon>Gammaproteobacteria</taxon>
        <taxon>Enterobacterales</taxon>
        <taxon>Enterobacteriaceae</taxon>
        <taxon>Klebsiella/Raoultella group</taxon>
        <taxon>Klebsiella</taxon>
        <taxon>Klebsiella pneumoniae complex</taxon>
    </lineage>
</organism>
<dbReference type="Proteomes" id="UP000254545">
    <property type="component" value="Unassembled WGS sequence"/>
</dbReference>
<dbReference type="GO" id="GO:0004042">
    <property type="term" value="F:L-glutamate N-acetyltransferase activity"/>
    <property type="evidence" value="ECO:0007669"/>
    <property type="project" value="InterPro"/>
</dbReference>
<evidence type="ECO:0000256" key="2">
    <source>
        <dbReference type="ARBA" id="ARBA00023315"/>
    </source>
</evidence>
<proteinExistence type="predicted"/>
<dbReference type="AlphaFoldDB" id="A0A7H4MRP6"/>
<evidence type="ECO:0000256" key="1">
    <source>
        <dbReference type="ARBA" id="ARBA00022679"/>
    </source>
</evidence>
<evidence type="ECO:0000313" key="3">
    <source>
        <dbReference type="EMBL" id="STS92996.1"/>
    </source>
</evidence>
<accession>A0A7H4MRP6</accession>
<dbReference type="EC" id="2.3.1.1" evidence="3"/>
<dbReference type="GO" id="GO:0005737">
    <property type="term" value="C:cytoplasm"/>
    <property type="evidence" value="ECO:0007669"/>
    <property type="project" value="InterPro"/>
</dbReference>
<dbReference type="GO" id="GO:0006526">
    <property type="term" value="P:L-arginine biosynthetic process"/>
    <property type="evidence" value="ECO:0007669"/>
    <property type="project" value="InterPro"/>
</dbReference>
<dbReference type="EMBL" id="UGKR01000003">
    <property type="protein sequence ID" value="STS92996.1"/>
    <property type="molecule type" value="Genomic_DNA"/>
</dbReference>
<protein>
    <submittedName>
        <fullName evidence="3">N-acetylglutamate synthase</fullName>
        <ecNumber evidence="3">2.3.1.1</ecNumber>
    </submittedName>
</protein>
<keyword evidence="1 3" id="KW-0808">Transferase</keyword>
<dbReference type="InterPro" id="IPR010167">
    <property type="entry name" value="NH2A_AcTrfase"/>
</dbReference>
<sequence>MLLERIAAQARQMGLSKLFVLTTRSIHWFQERGFTPVDIDLLPESKKQMYNYQRRSKGADGRPRLSPSSPFLTARDSATLIALSWAGLPPRFAPALVCGTRAKFLVSAQTISFSLAHRYATGCRQDVDWRHGRHPPCKDR</sequence>
<dbReference type="PANTHER" id="PTHR30602:SF12">
    <property type="entry name" value="AMINO-ACID ACETYLTRANSFERASE NAGS1, CHLOROPLASTIC-RELATED"/>
    <property type="match status" value="1"/>
</dbReference>
<keyword evidence="2 3" id="KW-0012">Acyltransferase</keyword>
<reference evidence="3 4" key="1">
    <citation type="submission" date="2018-06" db="EMBL/GenBank/DDBJ databases">
        <authorList>
            <consortium name="Pathogen Informatics"/>
            <person name="Doyle S."/>
        </authorList>
    </citation>
    <scope>NUCLEOTIDE SEQUENCE [LARGE SCALE GENOMIC DNA]</scope>
    <source>
        <strain evidence="3 4">NCTC9177</strain>
    </source>
</reference>
<gene>
    <name evidence="3" type="primary">argA_3</name>
    <name evidence="3" type="ORF">NCTC9177_06962</name>
</gene>
<comment type="caution">
    <text evidence="3">The sequence shown here is derived from an EMBL/GenBank/DDBJ whole genome shotgun (WGS) entry which is preliminary data.</text>
</comment>